<gene>
    <name evidence="1" type="ORF">JK635_02525</name>
</gene>
<name>A0ABS1TLD9_9BACI</name>
<protein>
    <recommendedName>
        <fullName evidence="3">HNH endonuclease</fullName>
    </recommendedName>
</protein>
<sequence length="59" mass="7237">MNNIIRDGLGRIYGSVNNFWYSDDEYWEDHKERNVIFPKHNENKPSPVHIWNLYDNKEK</sequence>
<dbReference type="RefSeq" id="WP_202652115.1">
    <property type="nucleotide sequence ID" value="NZ_JAESWB010000025.1"/>
</dbReference>
<comment type="caution">
    <text evidence="1">The sequence shown here is derived from an EMBL/GenBank/DDBJ whole genome shotgun (WGS) entry which is preliminary data.</text>
</comment>
<organism evidence="1 2">
    <name type="scientific">Neobacillus paridis</name>
    <dbReference type="NCBI Taxonomy" id="2803862"/>
    <lineage>
        <taxon>Bacteria</taxon>
        <taxon>Bacillati</taxon>
        <taxon>Bacillota</taxon>
        <taxon>Bacilli</taxon>
        <taxon>Bacillales</taxon>
        <taxon>Bacillaceae</taxon>
        <taxon>Neobacillus</taxon>
    </lineage>
</organism>
<dbReference type="Proteomes" id="UP000623967">
    <property type="component" value="Unassembled WGS sequence"/>
</dbReference>
<dbReference type="EMBL" id="JAESWB010000025">
    <property type="protein sequence ID" value="MBL4951116.1"/>
    <property type="molecule type" value="Genomic_DNA"/>
</dbReference>
<keyword evidence="2" id="KW-1185">Reference proteome</keyword>
<accession>A0ABS1TLD9</accession>
<evidence type="ECO:0008006" key="3">
    <source>
        <dbReference type="Google" id="ProtNLM"/>
    </source>
</evidence>
<reference evidence="1 2" key="1">
    <citation type="submission" date="2021-01" db="EMBL/GenBank/DDBJ databases">
        <title>Genome public.</title>
        <authorList>
            <person name="Liu C."/>
            <person name="Sun Q."/>
        </authorList>
    </citation>
    <scope>NUCLEOTIDE SEQUENCE [LARGE SCALE GENOMIC DNA]</scope>
    <source>
        <strain evidence="1 2">YIM B02564</strain>
    </source>
</reference>
<evidence type="ECO:0000313" key="2">
    <source>
        <dbReference type="Proteomes" id="UP000623967"/>
    </source>
</evidence>
<evidence type="ECO:0000313" key="1">
    <source>
        <dbReference type="EMBL" id="MBL4951116.1"/>
    </source>
</evidence>
<proteinExistence type="predicted"/>